<accession>A0A7I7T953</accession>
<keyword evidence="1 3" id="KW-0808">Transferase</keyword>
<dbReference type="Pfam" id="PF02515">
    <property type="entry name" value="CoA_transf_3"/>
    <property type="match status" value="1"/>
</dbReference>
<reference evidence="3 4" key="1">
    <citation type="journal article" date="2019" name="Emerg. Microbes Infect.">
        <title>Comprehensive subspecies identification of 175 nontuberculous mycobacteria species based on 7547 genomic profiles.</title>
        <authorList>
            <person name="Matsumoto Y."/>
            <person name="Kinjo T."/>
            <person name="Motooka D."/>
            <person name="Nabeya D."/>
            <person name="Jung N."/>
            <person name="Uechi K."/>
            <person name="Horii T."/>
            <person name="Iida T."/>
            <person name="Fujita J."/>
            <person name="Nakamura S."/>
        </authorList>
    </citation>
    <scope>NUCLEOTIDE SEQUENCE [LARGE SCALE GENOMIC DNA]</scope>
    <source>
        <strain evidence="3 4">JCM 30396</strain>
    </source>
</reference>
<dbReference type="InterPro" id="IPR003673">
    <property type="entry name" value="CoA-Trfase_fam_III"/>
</dbReference>
<gene>
    <name evidence="3" type="ORF">MHEL_37530</name>
</gene>
<evidence type="ECO:0000313" key="4">
    <source>
        <dbReference type="Proteomes" id="UP000467148"/>
    </source>
</evidence>
<dbReference type="InterPro" id="IPR023606">
    <property type="entry name" value="CoA-Trfase_III_dom_1_sf"/>
</dbReference>
<dbReference type="InterPro" id="IPR044855">
    <property type="entry name" value="CoA-Trfase_III_dom3_sf"/>
</dbReference>
<dbReference type="GO" id="GO:0008410">
    <property type="term" value="F:CoA-transferase activity"/>
    <property type="evidence" value="ECO:0007669"/>
    <property type="project" value="TreeGrafter"/>
</dbReference>
<dbReference type="KEGG" id="mhev:MHEL_37530"/>
<dbReference type="Proteomes" id="UP000467148">
    <property type="component" value="Chromosome"/>
</dbReference>
<dbReference type="PANTHER" id="PTHR48207:SF3">
    <property type="entry name" value="SUCCINATE--HYDROXYMETHYLGLUTARATE COA-TRANSFERASE"/>
    <property type="match status" value="1"/>
</dbReference>
<protein>
    <submittedName>
        <fullName evidence="3">CoA transferase</fullName>
    </submittedName>
</protein>
<dbReference type="Gene3D" id="3.40.50.10540">
    <property type="entry name" value="Crotonobetainyl-coa:carnitine coa-transferase, domain 1"/>
    <property type="match status" value="1"/>
</dbReference>
<evidence type="ECO:0000256" key="1">
    <source>
        <dbReference type="ARBA" id="ARBA00022679"/>
    </source>
</evidence>
<keyword evidence="4" id="KW-1185">Reference proteome</keyword>
<proteinExistence type="predicted"/>
<evidence type="ECO:0000313" key="3">
    <source>
        <dbReference type="EMBL" id="BBY65510.1"/>
    </source>
</evidence>
<dbReference type="EMBL" id="AP022596">
    <property type="protein sequence ID" value="BBY65510.1"/>
    <property type="molecule type" value="Genomic_DNA"/>
</dbReference>
<dbReference type="SUPFAM" id="SSF89796">
    <property type="entry name" value="CoA-transferase family III (CaiB/BaiF)"/>
    <property type="match status" value="1"/>
</dbReference>
<dbReference type="PANTHER" id="PTHR48207">
    <property type="entry name" value="SUCCINATE--HYDROXYMETHYLGLUTARATE COA-TRANSFERASE"/>
    <property type="match status" value="1"/>
</dbReference>
<organism evidence="3 4">
    <name type="scientific">Mycolicibacterium helvum</name>
    <dbReference type="NCBI Taxonomy" id="1534349"/>
    <lineage>
        <taxon>Bacteria</taxon>
        <taxon>Bacillati</taxon>
        <taxon>Actinomycetota</taxon>
        <taxon>Actinomycetes</taxon>
        <taxon>Mycobacteriales</taxon>
        <taxon>Mycobacteriaceae</taxon>
        <taxon>Mycolicibacterium</taxon>
    </lineage>
</organism>
<dbReference type="Gene3D" id="3.30.1540.10">
    <property type="entry name" value="formyl-coa transferase, domain 3"/>
    <property type="match status" value="1"/>
</dbReference>
<feature type="region of interest" description="Disordered" evidence="2">
    <location>
        <begin position="366"/>
        <end position="387"/>
    </location>
</feature>
<evidence type="ECO:0000256" key="2">
    <source>
        <dbReference type="SAM" id="MobiDB-lite"/>
    </source>
</evidence>
<dbReference type="AlphaFoldDB" id="A0A7I7T953"/>
<name>A0A7I7T953_9MYCO</name>
<dbReference type="InterPro" id="IPR050483">
    <property type="entry name" value="CoA-transferase_III_domain"/>
</dbReference>
<sequence length="396" mass="41836">MILGDLGARVIKIETPECGDDSRGFGPPFVGAPEDRQSTYFMSVNRNKESVELDLKSDAGAQALRELIVRADVLIENFRPGALDRLGFSPTVLNDLNPRLVILSISGFGHDGPEGGRPGYDQIAQGETGLMAVTGDSPEHPTRIGVAVTDVLAGVHGAVGALAALFDRQRGADGSVVRTSLLAAGVSAHTFVGSKWTVAGEVAVPTGNHHPSIAPYGSFACRDGHVLIACGSEPIWRRLQPLVDGADDDRFDNNAARVAHRNELTALIKQAFSTKSRKEVVAALAAAGVPAGVIRTIDEVYTWEQTRSQGLVIEVQDPHAGRVELPGPAVRIETADGHSLLRRNHSAPPTLGQHNTAIAHWLSRAAATSTDQEPQPPCGDLTGLGSTPLVVTNRSV</sequence>